<name>A0ACB8F478_9SAUR</name>
<keyword evidence="2" id="KW-1185">Reference proteome</keyword>
<proteinExistence type="predicted"/>
<comment type="caution">
    <text evidence="1">The sequence shown here is derived from an EMBL/GenBank/DDBJ whole genome shotgun (WGS) entry which is preliminary data.</text>
</comment>
<protein>
    <submittedName>
        <fullName evidence="1">Uncharacterized protein</fullName>
    </submittedName>
</protein>
<dbReference type="EMBL" id="CM037618">
    <property type="protein sequence ID" value="KAH7999879.1"/>
    <property type="molecule type" value="Genomic_DNA"/>
</dbReference>
<organism evidence="1 2">
    <name type="scientific">Sphaerodactylus townsendi</name>
    <dbReference type="NCBI Taxonomy" id="933632"/>
    <lineage>
        <taxon>Eukaryota</taxon>
        <taxon>Metazoa</taxon>
        <taxon>Chordata</taxon>
        <taxon>Craniata</taxon>
        <taxon>Vertebrata</taxon>
        <taxon>Euteleostomi</taxon>
        <taxon>Lepidosauria</taxon>
        <taxon>Squamata</taxon>
        <taxon>Bifurcata</taxon>
        <taxon>Gekkota</taxon>
        <taxon>Sphaerodactylidae</taxon>
        <taxon>Sphaerodactylus</taxon>
    </lineage>
</organism>
<sequence length="198" mass="22873">MEEPEVDIDTLIDEMDYIPGHFHLDMNLNFESSSPMNFQGRDLKLKRESLTYELEFETGSQQFAIRNLLGVFSFYLEDVEHAKEIFLHISQEDPENLNAWANLAYVYDQLNDEQEEAKCTERLSHLMGLDSKDKPQEDPQLNAARCLAEQGYAYAFDVGLMNEEEKLEKLTAGLTLYGKALAYGKQTQDLFFLSKHLK</sequence>
<dbReference type="Proteomes" id="UP000827872">
    <property type="component" value="Linkage Group LG05"/>
</dbReference>
<reference evidence="1" key="1">
    <citation type="submission" date="2021-08" db="EMBL/GenBank/DDBJ databases">
        <title>The first chromosome-level gecko genome reveals the dynamic sex chromosomes of Neotropical dwarf geckos (Sphaerodactylidae: Sphaerodactylus).</title>
        <authorList>
            <person name="Pinto B.J."/>
            <person name="Keating S.E."/>
            <person name="Gamble T."/>
        </authorList>
    </citation>
    <scope>NUCLEOTIDE SEQUENCE</scope>
    <source>
        <strain evidence="1">TG3544</strain>
    </source>
</reference>
<evidence type="ECO:0000313" key="2">
    <source>
        <dbReference type="Proteomes" id="UP000827872"/>
    </source>
</evidence>
<gene>
    <name evidence="1" type="ORF">K3G42_020069</name>
</gene>
<evidence type="ECO:0000313" key="1">
    <source>
        <dbReference type="EMBL" id="KAH7999879.1"/>
    </source>
</evidence>
<accession>A0ACB8F478</accession>